<sequence length="304" mass="32414">MIRLGVYFRGMSMGAADLVPGVSGGTMALITGVYEELIDTLGGLGPHLLGVWRREGLVAAWRAANLTFLVTLLAGIFTSVALLSHLITWLLDDHPVPVWAFFSGLILASIALVLAPLRQRGLAQWLALLVGIGAALAIALAPGIDTVDAPVWVFFASGALAICAMILPGISGSFILLLLGMYQPILEAVNAGRYLHILAFLAGCATGLLSFVHLLKWLLHHYHDTLMALLAGFMGGSLLVLWPWREAGEHGQRGDWLTPGQYAHLTGLPAQVWLAALMVAVGVLAVWLLYRAAPVHNVAQQSSP</sequence>
<evidence type="ECO:0000313" key="2">
    <source>
        <dbReference type="EMBL" id="EKF75130.1"/>
    </source>
</evidence>
<gene>
    <name evidence="2" type="ORF">A11A3_05539</name>
</gene>
<feature type="transmembrane region" description="Helical" evidence="1">
    <location>
        <begin position="265"/>
        <end position="290"/>
    </location>
</feature>
<feature type="transmembrane region" description="Helical" evidence="1">
    <location>
        <begin position="122"/>
        <end position="141"/>
    </location>
</feature>
<feature type="transmembrane region" description="Helical" evidence="1">
    <location>
        <begin position="63"/>
        <end position="90"/>
    </location>
</feature>
<name>L0WH13_9GAMM</name>
<dbReference type="EMBL" id="AMRJ01000005">
    <property type="protein sequence ID" value="EKF75130.1"/>
    <property type="molecule type" value="Genomic_DNA"/>
</dbReference>
<dbReference type="PANTHER" id="PTHR37308">
    <property type="entry name" value="INTEGRAL MEMBRANE PROTEIN"/>
    <property type="match status" value="1"/>
</dbReference>
<organism evidence="2 3">
    <name type="scientific">Alcanivorax hongdengensis A-11-3</name>
    <dbReference type="NCBI Taxonomy" id="1177179"/>
    <lineage>
        <taxon>Bacteria</taxon>
        <taxon>Pseudomonadati</taxon>
        <taxon>Pseudomonadota</taxon>
        <taxon>Gammaproteobacteria</taxon>
        <taxon>Oceanospirillales</taxon>
        <taxon>Alcanivoracaceae</taxon>
        <taxon>Alcanivorax</taxon>
    </lineage>
</organism>
<dbReference type="RefSeq" id="WP_008928292.1">
    <property type="nucleotide sequence ID" value="NZ_AMRJ01000005.1"/>
</dbReference>
<dbReference type="OrthoDB" id="9793746at2"/>
<reference evidence="2 3" key="1">
    <citation type="journal article" date="2012" name="J. Bacteriol.">
        <title>Genome Sequence of the Alkane-Degrading Bacterium Alcanivorax hongdengensis Type Strain A-11-3.</title>
        <authorList>
            <person name="Lai Q."/>
            <person name="Shao Z."/>
        </authorList>
    </citation>
    <scope>NUCLEOTIDE SEQUENCE [LARGE SCALE GENOMIC DNA]</scope>
    <source>
        <strain evidence="2 3">A-11-3</strain>
    </source>
</reference>
<evidence type="ECO:0000313" key="3">
    <source>
        <dbReference type="Proteomes" id="UP000010164"/>
    </source>
</evidence>
<dbReference type="AlphaFoldDB" id="L0WH13"/>
<dbReference type="PATRIC" id="fig|1177179.3.peg.1112"/>
<feature type="transmembrane region" description="Helical" evidence="1">
    <location>
        <begin position="153"/>
        <end position="182"/>
    </location>
</feature>
<feature type="transmembrane region" description="Helical" evidence="1">
    <location>
        <begin position="96"/>
        <end position="115"/>
    </location>
</feature>
<evidence type="ECO:0000256" key="1">
    <source>
        <dbReference type="SAM" id="Phobius"/>
    </source>
</evidence>
<keyword evidence="1" id="KW-1133">Transmembrane helix</keyword>
<keyword evidence="1" id="KW-0472">Membrane</keyword>
<evidence type="ECO:0008006" key="4">
    <source>
        <dbReference type="Google" id="ProtNLM"/>
    </source>
</evidence>
<protein>
    <recommendedName>
        <fullName evidence="4">DUF368 domain-containing protein</fullName>
    </recommendedName>
</protein>
<comment type="caution">
    <text evidence="2">The sequence shown here is derived from an EMBL/GenBank/DDBJ whole genome shotgun (WGS) entry which is preliminary data.</text>
</comment>
<keyword evidence="3" id="KW-1185">Reference proteome</keyword>
<dbReference type="PANTHER" id="PTHR37308:SF1">
    <property type="entry name" value="POLYPRENYL-PHOSPHATE TRANSPORTER"/>
    <property type="match status" value="1"/>
</dbReference>
<feature type="transmembrane region" description="Helical" evidence="1">
    <location>
        <begin position="226"/>
        <end position="244"/>
    </location>
</feature>
<feature type="transmembrane region" description="Helical" evidence="1">
    <location>
        <begin position="194"/>
        <end position="214"/>
    </location>
</feature>
<dbReference type="Proteomes" id="UP000010164">
    <property type="component" value="Unassembled WGS sequence"/>
</dbReference>
<dbReference type="STRING" id="1177179.A11A3_05539"/>
<dbReference type="eggNOG" id="COG2035">
    <property type="taxonomic scope" value="Bacteria"/>
</dbReference>
<keyword evidence="1" id="KW-0812">Transmembrane</keyword>
<proteinExistence type="predicted"/>
<dbReference type="InterPro" id="IPR007163">
    <property type="entry name" value="VCA0040-like"/>
</dbReference>
<accession>L0WH13</accession>
<dbReference type="Pfam" id="PF04018">
    <property type="entry name" value="VCA0040-like"/>
    <property type="match status" value="1"/>
</dbReference>